<dbReference type="InterPro" id="IPR001810">
    <property type="entry name" value="F-box_dom"/>
</dbReference>
<dbReference type="InterPro" id="IPR012885">
    <property type="entry name" value="F-box_Sdz-33"/>
</dbReference>
<name>A0A6A5GHJ6_CAERE</name>
<dbReference type="Pfam" id="PF07735">
    <property type="entry name" value="FBA_2"/>
    <property type="match status" value="1"/>
</dbReference>
<feature type="domain" description="F-box" evidence="1">
    <location>
        <begin position="4"/>
        <end position="55"/>
    </location>
</feature>
<dbReference type="KEGG" id="crq:GCK72_021242"/>
<reference evidence="2 3" key="1">
    <citation type="submission" date="2019-12" db="EMBL/GenBank/DDBJ databases">
        <title>Chromosome-level assembly of the Caenorhabditis remanei genome.</title>
        <authorList>
            <person name="Teterina A.A."/>
            <person name="Willis J.H."/>
            <person name="Phillips P.C."/>
        </authorList>
    </citation>
    <scope>NUCLEOTIDE SEQUENCE [LARGE SCALE GENOMIC DNA]</scope>
    <source>
        <strain evidence="2 3">PX506</strain>
        <tissue evidence="2">Whole organism</tissue>
    </source>
</reference>
<evidence type="ECO:0000313" key="3">
    <source>
        <dbReference type="Proteomes" id="UP000483820"/>
    </source>
</evidence>
<dbReference type="CTD" id="78777175"/>
<comment type="caution">
    <text evidence="2">The sequence shown here is derived from an EMBL/GenBank/DDBJ whole genome shotgun (WGS) entry which is preliminary data.</text>
</comment>
<dbReference type="AlphaFoldDB" id="A0A6A5GHJ6"/>
<protein>
    <recommendedName>
        <fullName evidence="1">F-box domain-containing protein</fullName>
    </recommendedName>
</protein>
<dbReference type="RefSeq" id="XP_053583043.1">
    <property type="nucleotide sequence ID" value="XM_053734130.1"/>
</dbReference>
<evidence type="ECO:0000313" key="2">
    <source>
        <dbReference type="EMBL" id="KAF1754678.1"/>
    </source>
</evidence>
<accession>A0A6A5GHJ6</accession>
<dbReference type="InterPro" id="IPR053222">
    <property type="entry name" value="Zygotic_Embryogenesis-Asso"/>
</dbReference>
<sequence>MTTPFPLLRLPRLALIPVFQRMEIIEVIAFSLISRKTHNLSKSLCKTISSHYIDLEMDINGLRMRIDVTNGSPLALYFYPDDPKTVGVFYRKRKLQWKNVGLSPKQSMERVFDITKCPSLNKLVVNGKTDYDVFSVLDVVPKVSELKIYPNCRNAFSSSITSFEPSFLNREEFQRVWMSNVDCLCIYDDDLSSVQFNLNDLLASNAVSLELSEVPMSLRDLNKFFSCWLNKTSNHRLEHLSVNTFKDINEDVLLDGLGATRFTENRTREFRSTNMFPKFTEFTGGFDVRRIDGQLAAITFGNTFWTTYINFDVRR</sequence>
<organism evidence="2 3">
    <name type="scientific">Caenorhabditis remanei</name>
    <name type="common">Caenorhabditis vulgaris</name>
    <dbReference type="NCBI Taxonomy" id="31234"/>
    <lineage>
        <taxon>Eukaryota</taxon>
        <taxon>Metazoa</taxon>
        <taxon>Ecdysozoa</taxon>
        <taxon>Nematoda</taxon>
        <taxon>Chromadorea</taxon>
        <taxon>Rhabditida</taxon>
        <taxon>Rhabditina</taxon>
        <taxon>Rhabditomorpha</taxon>
        <taxon>Rhabditoidea</taxon>
        <taxon>Rhabditidae</taxon>
        <taxon>Peloderinae</taxon>
        <taxon>Caenorhabditis</taxon>
    </lineage>
</organism>
<dbReference type="Pfam" id="PF00646">
    <property type="entry name" value="F-box"/>
    <property type="match status" value="1"/>
</dbReference>
<gene>
    <name evidence="2" type="ORF">GCK72_021242</name>
</gene>
<proteinExistence type="predicted"/>
<dbReference type="PROSITE" id="PS50181">
    <property type="entry name" value="FBOX"/>
    <property type="match status" value="1"/>
</dbReference>
<dbReference type="GeneID" id="78777175"/>
<dbReference type="EMBL" id="WUAV01000005">
    <property type="protein sequence ID" value="KAF1754678.1"/>
    <property type="molecule type" value="Genomic_DNA"/>
</dbReference>
<dbReference type="Proteomes" id="UP000483820">
    <property type="component" value="Chromosome V"/>
</dbReference>
<dbReference type="PANTHER" id="PTHR22899">
    <property type="entry name" value="CYCLIN-RELATED F-BOX FAMILY"/>
    <property type="match status" value="1"/>
</dbReference>
<evidence type="ECO:0000259" key="1">
    <source>
        <dbReference type="PROSITE" id="PS50181"/>
    </source>
</evidence>